<keyword evidence="2" id="KW-1185">Reference proteome</keyword>
<dbReference type="InterPro" id="IPR036691">
    <property type="entry name" value="Endo/exonu/phosph_ase_sf"/>
</dbReference>
<organism evidence="1 2">
    <name type="scientific">Mycteria americana</name>
    <name type="common">Wood stork</name>
    <dbReference type="NCBI Taxonomy" id="33587"/>
    <lineage>
        <taxon>Eukaryota</taxon>
        <taxon>Metazoa</taxon>
        <taxon>Chordata</taxon>
        <taxon>Craniata</taxon>
        <taxon>Vertebrata</taxon>
        <taxon>Euteleostomi</taxon>
        <taxon>Archelosauria</taxon>
        <taxon>Archosauria</taxon>
        <taxon>Dinosauria</taxon>
        <taxon>Saurischia</taxon>
        <taxon>Theropoda</taxon>
        <taxon>Coelurosauria</taxon>
        <taxon>Aves</taxon>
        <taxon>Neognathae</taxon>
        <taxon>Neoaves</taxon>
        <taxon>Aequornithes</taxon>
        <taxon>Ciconiiformes</taxon>
        <taxon>Ciconiidae</taxon>
        <taxon>Mycteria</taxon>
    </lineage>
</organism>
<dbReference type="EMBL" id="JAUNZN010000033">
    <property type="protein sequence ID" value="KAK4806898.1"/>
    <property type="molecule type" value="Genomic_DNA"/>
</dbReference>
<dbReference type="GO" id="GO:0061343">
    <property type="term" value="P:cell adhesion involved in heart morphogenesis"/>
    <property type="evidence" value="ECO:0007669"/>
    <property type="project" value="TreeGrafter"/>
</dbReference>
<name>A0AAN7RT66_MYCAM</name>
<dbReference type="GO" id="GO:0031012">
    <property type="term" value="C:extracellular matrix"/>
    <property type="evidence" value="ECO:0007669"/>
    <property type="project" value="TreeGrafter"/>
</dbReference>
<proteinExistence type="predicted"/>
<evidence type="ECO:0000313" key="1">
    <source>
        <dbReference type="EMBL" id="KAK4806898.1"/>
    </source>
</evidence>
<dbReference type="GO" id="GO:0007508">
    <property type="term" value="P:larval heart development"/>
    <property type="evidence" value="ECO:0007669"/>
    <property type="project" value="TreeGrafter"/>
</dbReference>
<dbReference type="PANTHER" id="PTHR33395">
    <property type="entry name" value="TRANSCRIPTASE, PUTATIVE-RELATED-RELATED"/>
    <property type="match status" value="1"/>
</dbReference>
<dbReference type="PANTHER" id="PTHR33395:SF22">
    <property type="entry name" value="REVERSE TRANSCRIPTASE DOMAIN-CONTAINING PROTEIN"/>
    <property type="match status" value="1"/>
</dbReference>
<accession>A0AAN7RT66</accession>
<comment type="caution">
    <text evidence="1">The sequence shown here is derived from an EMBL/GenBank/DDBJ whole genome shotgun (WGS) entry which is preliminary data.</text>
</comment>
<evidence type="ECO:0000313" key="2">
    <source>
        <dbReference type="Proteomes" id="UP001333110"/>
    </source>
</evidence>
<reference evidence="1 2" key="1">
    <citation type="journal article" date="2023" name="J. Hered.">
        <title>Chromosome-level genome of the wood stork (Mycteria americana) provides insight into avian chromosome evolution.</title>
        <authorList>
            <person name="Flamio R. Jr."/>
            <person name="Ramstad K.M."/>
        </authorList>
    </citation>
    <scope>NUCLEOTIDE SEQUENCE [LARGE SCALE GENOMIC DNA]</scope>
    <source>
        <strain evidence="1">JAX WOST 10</strain>
    </source>
</reference>
<sequence length="227" mass="25555">MELCLGMDEETPESLWVRIKEQTNTGGIVVGVCYRPPDQEEQADEALCKQIGAASHSQALVLMGDFKHPDICWRNNTAGHKKSRRFLEGIDNNFLTQVIEEPMRRGALLVIIFTNKEGLLGDVKVEGSLGCSDHVTTNKVTQPATQEGSIHNEQELRQKCQEACVDEQELLAKLKHKKEAYRGSKQGRVTWEEYRNIVQASRDEVRKAKAHLELNLANDVKGNKKGF</sequence>
<dbReference type="AlphaFoldDB" id="A0AAN7RT66"/>
<protein>
    <submittedName>
        <fullName evidence="1">Uncharacterized protein</fullName>
    </submittedName>
</protein>
<dbReference type="Gene3D" id="3.60.10.10">
    <property type="entry name" value="Endonuclease/exonuclease/phosphatase"/>
    <property type="match status" value="1"/>
</dbReference>
<gene>
    <name evidence="1" type="ORF">QYF61_012619</name>
</gene>
<dbReference type="Proteomes" id="UP001333110">
    <property type="component" value="Unassembled WGS sequence"/>
</dbReference>